<dbReference type="EMBL" id="CP080598">
    <property type="protein sequence ID" value="QYX30036.1"/>
    <property type="molecule type" value="Genomic_DNA"/>
</dbReference>
<organism evidence="12 13">
    <name type="scientific">Sphaerospermopsis torques-reginae ITEP-024</name>
    <dbReference type="NCBI Taxonomy" id="984208"/>
    <lineage>
        <taxon>Bacteria</taxon>
        <taxon>Bacillati</taxon>
        <taxon>Cyanobacteriota</taxon>
        <taxon>Cyanophyceae</taxon>
        <taxon>Nostocales</taxon>
        <taxon>Aphanizomenonaceae</taxon>
        <taxon>Sphaerospermopsis</taxon>
        <taxon>Sphaerospermopsis torques-reginae</taxon>
    </lineage>
</organism>
<dbReference type="InterPro" id="IPR003995">
    <property type="entry name" value="RTX_toxin_determinant-A"/>
</dbReference>
<dbReference type="InterPro" id="IPR038081">
    <property type="entry name" value="CalX-like_sf"/>
</dbReference>
<evidence type="ECO:0000313" key="12">
    <source>
        <dbReference type="EMBL" id="QYX30036.1"/>
    </source>
</evidence>
<evidence type="ECO:0000256" key="5">
    <source>
        <dbReference type="ARBA" id="ARBA00022729"/>
    </source>
</evidence>
<dbReference type="Gene3D" id="2.150.10.10">
    <property type="entry name" value="Serralysin-like metalloprotease, C-terminal"/>
    <property type="match status" value="7"/>
</dbReference>
<gene>
    <name evidence="12" type="ORF">K2F26_13770</name>
</gene>
<evidence type="ECO:0000256" key="2">
    <source>
        <dbReference type="ARBA" id="ARBA00004613"/>
    </source>
</evidence>
<feature type="region of interest" description="Disordered" evidence="10">
    <location>
        <begin position="360"/>
        <end position="380"/>
    </location>
</feature>
<dbReference type="Gene3D" id="2.60.40.2030">
    <property type="match status" value="4"/>
</dbReference>
<keyword evidence="6" id="KW-0677">Repeat</keyword>
<dbReference type="Pfam" id="PF00353">
    <property type="entry name" value="HemolysinCabind"/>
    <property type="match status" value="13"/>
</dbReference>
<feature type="region of interest" description="Disordered" evidence="10">
    <location>
        <begin position="532"/>
        <end position="554"/>
    </location>
</feature>
<feature type="domain" description="Calx-beta" evidence="11">
    <location>
        <begin position="1102"/>
        <end position="1200"/>
    </location>
</feature>
<dbReference type="SMART" id="SM00237">
    <property type="entry name" value="Calx_beta"/>
    <property type="match status" value="4"/>
</dbReference>
<keyword evidence="8" id="KW-0843">Virulence</keyword>
<dbReference type="SUPFAM" id="SSF141072">
    <property type="entry name" value="CalX-like"/>
    <property type="match status" value="4"/>
</dbReference>
<dbReference type="Pfam" id="PF03160">
    <property type="entry name" value="Calx-beta"/>
    <property type="match status" value="4"/>
</dbReference>
<feature type="region of interest" description="Disordered" evidence="10">
    <location>
        <begin position="704"/>
        <end position="726"/>
    </location>
</feature>
<reference evidence="12 13" key="1">
    <citation type="journal article" date="2022" name="J. Am. Chem. Soc.">
        <title>Biosynthesis of Guanitoxin Enables Global Environmental Detection in Freshwater Cyanobacteria.</title>
        <authorList>
            <person name="Lima S.T."/>
            <person name="Fallon T.R."/>
            <person name="Cordoza J.L."/>
            <person name="Chekan J.R."/>
            <person name="Delbaje E."/>
            <person name="Hopiavuori A.R."/>
            <person name="Alvarenga D.O."/>
            <person name="Wood S.M."/>
            <person name="Luhavaya H."/>
            <person name="Baumgartner J.T."/>
            <person name="Dorr F.A."/>
            <person name="Etchegaray A."/>
            <person name="Pinto E."/>
            <person name="McKinnie S.M.K."/>
            <person name="Fiore M.F."/>
            <person name="Moore B.S."/>
        </authorList>
    </citation>
    <scope>NUCLEOTIDE SEQUENCE [LARGE SCALE GENOMIC DNA]</scope>
    <source>
        <strain evidence="12 13">ITEP-024</strain>
    </source>
</reference>
<dbReference type="PRINTS" id="PR01488">
    <property type="entry name" value="RTXTOXINA"/>
</dbReference>
<dbReference type="InterPro" id="IPR050557">
    <property type="entry name" value="RTX_toxin/Mannuronan_C5-epim"/>
</dbReference>
<dbReference type="InterPro" id="IPR011049">
    <property type="entry name" value="Serralysin-like_metalloprot_C"/>
</dbReference>
<feature type="domain" description="Calx-beta" evidence="11">
    <location>
        <begin position="1215"/>
        <end position="1318"/>
    </location>
</feature>
<feature type="domain" description="Calx-beta" evidence="11">
    <location>
        <begin position="989"/>
        <end position="1089"/>
    </location>
</feature>
<evidence type="ECO:0000256" key="4">
    <source>
        <dbReference type="ARBA" id="ARBA00022656"/>
    </source>
</evidence>
<evidence type="ECO:0000256" key="3">
    <source>
        <dbReference type="ARBA" id="ARBA00022525"/>
    </source>
</evidence>
<feature type="region of interest" description="Disordered" evidence="10">
    <location>
        <begin position="188"/>
        <end position="215"/>
    </location>
</feature>
<dbReference type="InterPro" id="IPR003644">
    <property type="entry name" value="Calx_beta"/>
</dbReference>
<evidence type="ECO:0000256" key="6">
    <source>
        <dbReference type="ARBA" id="ARBA00022737"/>
    </source>
</evidence>
<keyword evidence="3" id="KW-0964">Secreted</keyword>
<evidence type="ECO:0000256" key="1">
    <source>
        <dbReference type="ARBA" id="ARBA00004370"/>
    </source>
</evidence>
<keyword evidence="7" id="KW-0106">Calcium</keyword>
<protein>
    <submittedName>
        <fullName evidence="12">Sodium:calcium exchanger</fullName>
    </submittedName>
</protein>
<name>A0ABX8WUE2_9CYAN</name>
<dbReference type="PRINTS" id="PR00313">
    <property type="entry name" value="CABNDNGRPT"/>
</dbReference>
<evidence type="ECO:0000259" key="11">
    <source>
        <dbReference type="SMART" id="SM00237"/>
    </source>
</evidence>
<dbReference type="SUPFAM" id="SSF51120">
    <property type="entry name" value="beta-Roll"/>
    <property type="match status" value="9"/>
</dbReference>
<proteinExistence type="predicted"/>
<evidence type="ECO:0000256" key="7">
    <source>
        <dbReference type="ARBA" id="ARBA00022837"/>
    </source>
</evidence>
<feature type="domain" description="Calx-beta" evidence="11">
    <location>
        <begin position="875"/>
        <end position="976"/>
    </location>
</feature>
<dbReference type="InterPro" id="IPR001343">
    <property type="entry name" value="Hemolysn_Ca-bd"/>
</dbReference>
<keyword evidence="9" id="KW-0472">Membrane</keyword>
<dbReference type="PANTHER" id="PTHR38340:SF1">
    <property type="entry name" value="S-LAYER PROTEIN"/>
    <property type="match status" value="1"/>
</dbReference>
<dbReference type="RefSeq" id="WP_220608285.1">
    <property type="nucleotide sequence ID" value="NZ_CP080598.1"/>
</dbReference>
<sequence>MITLLNDALTLTYNQLSVFSSLNIFWQVLDTAFGTQYNRTVAEILRLQWQAGDFSQLPQIEILDSSVLGTANGAYASSTNKIYLSNTFVANATSADISRVLLEEIGHFVDAQINTLDSDGDEGAIFAELVLGNSLDAVTLEALQRENDHATITLNGQVIQVEQQNFTGTSGNDNLPGTTGNDNIYGLAGNDTLNGGDGQDRLEGGDGDDLLSGGAGDDGNYWNDFGLYGGDGNDTLNGEAGNDKLFAGNGNDILNGGSEDDYLDGGAGSDTIDGGSGNDTLNLDYSTQITPITITYTDTQVVTSGVGDTFKAIEGVNLLSGSGADNLNFIATSLNSNIQGGGGNDFIAVGSGNDLLYGQDGNDTLNAGGGQDRLEGGDGDDLLSGGAGDDGNYWNDFGLYGGDGNDTLNGEAGNDKLFAGNGNDILNGGSEDDYLDGGAGSDTIDGGSGNDTLNLDYSIQITPITITYTDTQVVTSGVGDTFKAIEGVNLLSGSGADNLNVIATSVNSYIQGGIGNDFIALGSGNDSLYGQDGNDTLNAGGGQDRLEGGDGDDLLSGGAGDDGNYWNDFGLYGGDGNDTLNGEAGNDKLFAGNGNDILNGGSEDDYLDGGAGSDTIDGGSGNDTLNLDYSIQITPITITYTDTQVVTSGVGDTFKAIEGVNLLSGSGADNLNFIATSVNSYIQGGIGNDFIALGSGNDSLYGQDGNDTLNAGGGQDRLEGGDGDDLLSGGAGDDGNYWNDFGLYGGDGNDTLNGEAGNDKLFAGNGNDLLQGTNGGAGEYDYLEGGLGSDRFILGDATWIGYDDGNNSTTNGDSDYAEIADFNTTEGDVIQLQGGINYLLSVSGADTQIFIDKPGTETDELIGIIKNRTGLSLTANYFVYNQNQPNITLAVSPSSVTEDGTANLVYTFTRTGITTNALTVNYSIAGTAASTDYTGATPGTGKTITFAAGSSTATLTIDPTADTTVENNETVALTLATGTGYTVGTTTAVTGTINNDDTSVTLAVAPSSVTEDGTTNLVYTFTRTGVISNALTVNYGITGTAASTDYTGATPGTGKTITFAAGSSTATLTIDPTADTTVESNETVALTLAAGTGYTIGTTTAVTGTITNDDTTVTLAVSPSSVTEDGTNNLVYTFTRTGVISNALTVNYNIAGTAASTDYTGATPGTGKTITFAAGATTATLTIDPTADTTFENNETVALTLVAGTGYTVGTNTAVTGTITNDDVAPSVTINLNADQTIVEGTTSPQNVQYTVTLSAASTQTITVQYTTSNGTAIAGSDYTTITGTLTFNPGVTSQNIIIPIINDAINEANETFIVTLSSPTNASLGTKTTATTTITDTLTASATTTLPAGVENLTLTGTATINGTGNAGNNVLRGNSVNNVLTGGNGNDTYGFVANSALGTDTITEITTGGTDTIDFTGTTAGVNVNLGVITSQTVNSNLKLILSANNVIENATGGSGNDRLTGNTLNNILSGGDGSDQLQGLAGNDTLQGGAGNDILNGGGGNDNLWGGLGDDILTGGLGNDQYLFQSGSVFSTSLGVDYISEFEAGLDKIVLSKTTFNAITNAVGQSLTDFAVVTDDEFVNASNARIVYSQGSGSLFYNQDGNVLGAGTVFEFARIGNVDITLSSSDFSLVV</sequence>
<evidence type="ECO:0000256" key="8">
    <source>
        <dbReference type="ARBA" id="ARBA00023026"/>
    </source>
</evidence>
<evidence type="ECO:0000256" key="10">
    <source>
        <dbReference type="SAM" id="MobiDB-lite"/>
    </source>
</evidence>
<keyword evidence="5" id="KW-0732">Signal</keyword>
<evidence type="ECO:0000313" key="13">
    <source>
        <dbReference type="Proteomes" id="UP000826540"/>
    </source>
</evidence>
<accession>A0ABX8WUE2</accession>
<dbReference type="PROSITE" id="PS00330">
    <property type="entry name" value="HEMOLYSIN_CALCIUM"/>
    <property type="match status" value="14"/>
</dbReference>
<keyword evidence="13" id="KW-1185">Reference proteome</keyword>
<dbReference type="Proteomes" id="UP000826540">
    <property type="component" value="Chromosome"/>
</dbReference>
<dbReference type="InterPro" id="IPR018511">
    <property type="entry name" value="Hemolysin-typ_Ca-bd_CS"/>
</dbReference>
<comment type="subcellular location">
    <subcellularLocation>
        <location evidence="1">Membrane</location>
    </subcellularLocation>
    <subcellularLocation>
        <location evidence="2">Secreted</location>
    </subcellularLocation>
</comment>
<evidence type="ECO:0000256" key="9">
    <source>
        <dbReference type="ARBA" id="ARBA00023136"/>
    </source>
</evidence>
<keyword evidence="4" id="KW-0800">Toxin</keyword>
<dbReference type="PANTHER" id="PTHR38340">
    <property type="entry name" value="S-LAYER PROTEIN"/>
    <property type="match status" value="1"/>
</dbReference>